<keyword evidence="3 12" id="KW-0479">Metal-binding</keyword>
<dbReference type="Proteomes" id="UP000325081">
    <property type="component" value="Unassembled WGS sequence"/>
</dbReference>
<feature type="compositionally biased region" description="Polar residues" evidence="13">
    <location>
        <begin position="338"/>
        <end position="348"/>
    </location>
</feature>
<dbReference type="InterPro" id="IPR039693">
    <property type="entry name" value="Rtr1/RPAP2"/>
</dbReference>
<dbReference type="GO" id="GO:0008270">
    <property type="term" value="F:zinc ion binding"/>
    <property type="evidence" value="ECO:0007669"/>
    <property type="project" value="UniProtKB-KW"/>
</dbReference>
<keyword evidence="7 12" id="KW-0904">Protein phosphatase</keyword>
<feature type="region of interest" description="Disordered" evidence="13">
    <location>
        <begin position="338"/>
        <end position="385"/>
    </location>
</feature>
<evidence type="ECO:0000256" key="4">
    <source>
        <dbReference type="ARBA" id="ARBA00022771"/>
    </source>
</evidence>
<proteinExistence type="inferred from homology"/>
<evidence type="ECO:0000256" key="11">
    <source>
        <dbReference type="PROSITE-ProRule" id="PRU00812"/>
    </source>
</evidence>
<dbReference type="GO" id="GO:0005737">
    <property type="term" value="C:cytoplasm"/>
    <property type="evidence" value="ECO:0007669"/>
    <property type="project" value="TreeGrafter"/>
</dbReference>
<keyword evidence="5 12" id="KW-0378">Hydrolase</keyword>
<evidence type="ECO:0000256" key="2">
    <source>
        <dbReference type="ARBA" id="ARBA00005676"/>
    </source>
</evidence>
<name>A0A5A7QC41_STRAF</name>
<comment type="caution">
    <text evidence="15">The sequence shown here is derived from an EMBL/GenBank/DDBJ whole genome shotgun (WGS) entry which is preliminary data.</text>
</comment>
<comment type="similarity">
    <text evidence="2 11 12">Belongs to the RPAP2 family.</text>
</comment>
<dbReference type="Pfam" id="PF04181">
    <property type="entry name" value="RPAP2_Rtr1"/>
    <property type="match status" value="1"/>
</dbReference>
<feature type="compositionally biased region" description="Polar residues" evidence="13">
    <location>
        <begin position="365"/>
        <end position="381"/>
    </location>
</feature>
<evidence type="ECO:0000256" key="8">
    <source>
        <dbReference type="ARBA" id="ARBA00023242"/>
    </source>
</evidence>
<sequence length="680" mass="74572">MDSLETMKHEVQTVKDAVLKLQFSLLEGIKHESQLMTSSALLSQSDYQDVVTERSIAGMCGHSLCTNPLPTERPWKGRYRVSLKEHKVYDLQETYMYCSTSCLINSRAFAASLKEERPSDLKPAKLSGILNLFYGPSLGPDDAVTSGGGDMGLSGLRIEEKMGTTAGEVSVEEWIGPSNAIDGYVPRREKNMELGWSNNDRESGKKEHIGLSYEDMDFTSVIITQDEYNVSKIVPPIKDKDKKGKARSNEVNHQGNLTQKPNAPSASTQEKRSKNLNKSKDVSTSDGKVGVLEDKIVGPSQNVAKKGGKELQQGSEKFYDKSKDVTAMDYKVCVNENTTAGPSQTGAQTDGKESQLGKDLAASVRKSSLKTSDSNRANRSVTWADEKTNADGRNLCDVKELKDDEVGQESYIFVSAEACAMALSQAAEAVASGECEASHAASEAGVIILPPPHGEGEVKSEENSDVVDTEPLQLKWPPKPGFSEADLLDSEDSWYDSPPEGFNLSLSPFSTMFMALFAWMSSSSLAYIYGKDESFHEEYLSINGREYPRKVVMLDGRSSEIKITLAGCISRALPGLVAELRLPIPISTLEQGMGHLLDTMSFMDPLPAFRMKQWQVIVLLFLDALSVARIPALTQHMVGRRILLPKILEGAQISMEEFEIMKDVMIPLGRVPQFSTQSGG</sequence>
<comment type="function">
    <text evidence="12">Putative RNA polymerase II subunit B1 C-terminal domain (CTD) phosphatase involved in RNA polymerase II transcription regulation.</text>
</comment>
<dbReference type="EMBL" id="BKCP01006404">
    <property type="protein sequence ID" value="GER42614.1"/>
    <property type="molecule type" value="Genomic_DNA"/>
</dbReference>
<dbReference type="Gene3D" id="1.25.40.820">
    <property type="match status" value="1"/>
</dbReference>
<evidence type="ECO:0000256" key="5">
    <source>
        <dbReference type="ARBA" id="ARBA00022801"/>
    </source>
</evidence>
<feature type="compositionally biased region" description="Polar residues" evidence="13">
    <location>
        <begin position="251"/>
        <end position="268"/>
    </location>
</feature>
<dbReference type="PROSITE" id="PS51479">
    <property type="entry name" value="ZF_RTR1"/>
    <property type="match status" value="1"/>
</dbReference>
<evidence type="ECO:0000256" key="3">
    <source>
        <dbReference type="ARBA" id="ARBA00022723"/>
    </source>
</evidence>
<feature type="region of interest" description="Disordered" evidence="13">
    <location>
        <begin position="234"/>
        <end position="294"/>
    </location>
</feature>
<dbReference type="PANTHER" id="PTHR14732:SF0">
    <property type="entry name" value="RNA POLYMERASE II SUBUNIT B1 CTD PHOSPHATASE RPAP2-RELATED"/>
    <property type="match status" value="1"/>
</dbReference>
<dbReference type="AlphaFoldDB" id="A0A5A7QC41"/>
<comment type="catalytic activity">
    <reaction evidence="10 12">
        <text>O-phospho-L-threonyl-[protein] + H2O = L-threonyl-[protein] + phosphate</text>
        <dbReference type="Rhea" id="RHEA:47004"/>
        <dbReference type="Rhea" id="RHEA-COMP:11060"/>
        <dbReference type="Rhea" id="RHEA-COMP:11605"/>
        <dbReference type="ChEBI" id="CHEBI:15377"/>
        <dbReference type="ChEBI" id="CHEBI:30013"/>
        <dbReference type="ChEBI" id="CHEBI:43474"/>
        <dbReference type="ChEBI" id="CHEBI:61977"/>
        <dbReference type="EC" id="3.1.3.16"/>
    </reaction>
</comment>
<dbReference type="GO" id="GO:0005634">
    <property type="term" value="C:nucleus"/>
    <property type="evidence" value="ECO:0007669"/>
    <property type="project" value="UniProtKB-SubCell"/>
</dbReference>
<dbReference type="EC" id="3.1.3.16" evidence="12"/>
<protein>
    <recommendedName>
        <fullName evidence="12">RNA polymerase II subunit B1 CTD phosphatase RPAP2 homolog</fullName>
        <ecNumber evidence="12">3.1.3.16</ecNumber>
    </recommendedName>
</protein>
<dbReference type="InterPro" id="IPR038534">
    <property type="entry name" value="Rtr1/RPAP2_sf"/>
</dbReference>
<evidence type="ECO:0000313" key="16">
    <source>
        <dbReference type="Proteomes" id="UP000325081"/>
    </source>
</evidence>
<dbReference type="GO" id="GO:0008420">
    <property type="term" value="F:RNA polymerase II CTD heptapeptide repeat phosphatase activity"/>
    <property type="evidence" value="ECO:0007669"/>
    <property type="project" value="UniProtKB-UniRule"/>
</dbReference>
<keyword evidence="8 12" id="KW-0539">Nucleus</keyword>
<evidence type="ECO:0000256" key="6">
    <source>
        <dbReference type="ARBA" id="ARBA00022833"/>
    </source>
</evidence>
<evidence type="ECO:0000313" key="15">
    <source>
        <dbReference type="EMBL" id="GER42614.1"/>
    </source>
</evidence>
<keyword evidence="6 12" id="KW-0862">Zinc</keyword>
<comment type="subcellular location">
    <subcellularLocation>
        <location evidence="1 12">Nucleus</location>
    </subcellularLocation>
</comment>
<keyword evidence="16" id="KW-1185">Reference proteome</keyword>
<keyword evidence="4 12" id="KW-0863">Zinc-finger</keyword>
<evidence type="ECO:0000256" key="12">
    <source>
        <dbReference type="RuleBase" id="RU367080"/>
    </source>
</evidence>
<evidence type="ECO:0000256" key="7">
    <source>
        <dbReference type="ARBA" id="ARBA00022912"/>
    </source>
</evidence>
<evidence type="ECO:0000256" key="9">
    <source>
        <dbReference type="ARBA" id="ARBA00047761"/>
    </source>
</evidence>
<dbReference type="InterPro" id="IPR007308">
    <property type="entry name" value="Rtr1/RPAP2_dom"/>
</dbReference>
<dbReference type="PANTHER" id="PTHR14732">
    <property type="entry name" value="RNA POLYMERASE II SUBUNIT B1 CTD PHOSPHATASE RPAP2-RELATED"/>
    <property type="match status" value="1"/>
</dbReference>
<dbReference type="GO" id="GO:0043175">
    <property type="term" value="F:RNA polymerase core enzyme binding"/>
    <property type="evidence" value="ECO:0007669"/>
    <property type="project" value="UniProtKB-UniRule"/>
</dbReference>
<evidence type="ECO:0000259" key="14">
    <source>
        <dbReference type="PROSITE" id="PS51479"/>
    </source>
</evidence>
<evidence type="ECO:0000256" key="13">
    <source>
        <dbReference type="SAM" id="MobiDB-lite"/>
    </source>
</evidence>
<accession>A0A5A7QC41</accession>
<feature type="compositionally biased region" description="Basic and acidic residues" evidence="13">
    <location>
        <begin position="269"/>
        <end position="283"/>
    </location>
</feature>
<evidence type="ECO:0000256" key="10">
    <source>
        <dbReference type="ARBA" id="ARBA00048336"/>
    </source>
</evidence>
<feature type="domain" description="RTR1-type" evidence="14">
    <location>
        <begin position="37"/>
        <end position="122"/>
    </location>
</feature>
<reference evidence="16" key="1">
    <citation type="journal article" date="2019" name="Curr. Biol.">
        <title>Genome Sequence of Striga asiatica Provides Insight into the Evolution of Plant Parasitism.</title>
        <authorList>
            <person name="Yoshida S."/>
            <person name="Kim S."/>
            <person name="Wafula E.K."/>
            <person name="Tanskanen J."/>
            <person name="Kim Y.M."/>
            <person name="Honaas L."/>
            <person name="Yang Z."/>
            <person name="Spallek T."/>
            <person name="Conn C.E."/>
            <person name="Ichihashi Y."/>
            <person name="Cheong K."/>
            <person name="Cui S."/>
            <person name="Der J.P."/>
            <person name="Gundlach H."/>
            <person name="Jiao Y."/>
            <person name="Hori C."/>
            <person name="Ishida J.K."/>
            <person name="Kasahara H."/>
            <person name="Kiba T."/>
            <person name="Kim M.S."/>
            <person name="Koo N."/>
            <person name="Laohavisit A."/>
            <person name="Lee Y.H."/>
            <person name="Lumba S."/>
            <person name="McCourt P."/>
            <person name="Mortimer J.C."/>
            <person name="Mutuku J.M."/>
            <person name="Nomura T."/>
            <person name="Sasaki-Sekimoto Y."/>
            <person name="Seto Y."/>
            <person name="Wang Y."/>
            <person name="Wakatake T."/>
            <person name="Sakakibara H."/>
            <person name="Demura T."/>
            <person name="Yamaguchi S."/>
            <person name="Yoneyama K."/>
            <person name="Manabe R.I."/>
            <person name="Nelson D.C."/>
            <person name="Schulman A.H."/>
            <person name="Timko M.P."/>
            <person name="dePamphilis C.W."/>
            <person name="Choi D."/>
            <person name="Shirasu K."/>
        </authorList>
    </citation>
    <scope>NUCLEOTIDE SEQUENCE [LARGE SCALE GENOMIC DNA]</scope>
    <source>
        <strain evidence="16">cv. UVA1</strain>
    </source>
</reference>
<organism evidence="15 16">
    <name type="scientific">Striga asiatica</name>
    <name type="common">Asiatic witchweed</name>
    <name type="synonym">Buchnera asiatica</name>
    <dbReference type="NCBI Taxonomy" id="4170"/>
    <lineage>
        <taxon>Eukaryota</taxon>
        <taxon>Viridiplantae</taxon>
        <taxon>Streptophyta</taxon>
        <taxon>Embryophyta</taxon>
        <taxon>Tracheophyta</taxon>
        <taxon>Spermatophyta</taxon>
        <taxon>Magnoliopsida</taxon>
        <taxon>eudicotyledons</taxon>
        <taxon>Gunneridae</taxon>
        <taxon>Pentapetalae</taxon>
        <taxon>asterids</taxon>
        <taxon>lamiids</taxon>
        <taxon>Lamiales</taxon>
        <taxon>Orobanchaceae</taxon>
        <taxon>Buchnereae</taxon>
        <taxon>Striga</taxon>
    </lineage>
</organism>
<gene>
    <name evidence="15" type="ORF">STAS_19410</name>
</gene>
<feature type="compositionally biased region" description="Basic and acidic residues" evidence="13">
    <location>
        <begin position="237"/>
        <end position="250"/>
    </location>
</feature>
<comment type="catalytic activity">
    <reaction evidence="9 12">
        <text>O-phospho-L-seryl-[protein] + H2O = L-seryl-[protein] + phosphate</text>
        <dbReference type="Rhea" id="RHEA:20629"/>
        <dbReference type="Rhea" id="RHEA-COMP:9863"/>
        <dbReference type="Rhea" id="RHEA-COMP:11604"/>
        <dbReference type="ChEBI" id="CHEBI:15377"/>
        <dbReference type="ChEBI" id="CHEBI:29999"/>
        <dbReference type="ChEBI" id="CHEBI:43474"/>
        <dbReference type="ChEBI" id="CHEBI:83421"/>
        <dbReference type="EC" id="3.1.3.16"/>
    </reaction>
</comment>
<dbReference type="OrthoDB" id="2590500at2759"/>
<evidence type="ECO:0000256" key="1">
    <source>
        <dbReference type="ARBA" id="ARBA00004123"/>
    </source>
</evidence>